<sequence length="566" mass="61108">MRAEFYGCVFSDRYQVVGRVVHMDFVQEHLTTKKNVNFGNSQERPNNIELEVLADTIYVKGDIKMHGIKKLMLYSRKVTSAADSRLDLSAPTLPQTFVSLIAGTNGDDGEQGVPGPIVEIFADVSNGYLNILTNGGNGNKGQDGQDGKPGVDRVGKRADKTEHDCTSKAKYNLWGRINGCTENIAGSQGQAGGNGEDGGDAGKAGNGGNAGHQTLNVRRVKGKVELKTCRGSGAQAATNGNGGTGGEGGGGGYGIRCVFYEQFGRSTSSQYCNSNGRGSQAAKGTAGTNGNDGQTPETPGSDGEVTEANVQKLELSNSAKQKYPLVLLTLMKRYAEDLIWANKIEEGGRVFRFIVDLTEDRADASALRKVSKRRLGFLNKDGFDRFGRNKLYAPLSKWSAIKREVEAIRVNAQSYEDAYNDVKESIERQDDLKQVLQALPVAASIQVRAQKDRLVEARTVSLKEKGLYVDSIDQLEGQMKLFLEETVAQLPEVYDKAQFNTQDLFAILQGVTGFFGGIAGKDPFASIGAAIEVVGNFAAKCNTGPLKELISKVEKMADVWQRIPSS</sequence>
<gene>
    <name evidence="2" type="ORF">OS493_026142</name>
</gene>
<dbReference type="OrthoDB" id="10028859at2759"/>
<comment type="caution">
    <text evidence="2">The sequence shown here is derived from an EMBL/GenBank/DDBJ whole genome shotgun (WGS) entry which is preliminary data.</text>
</comment>
<feature type="region of interest" description="Disordered" evidence="1">
    <location>
        <begin position="135"/>
        <end position="162"/>
    </location>
</feature>
<feature type="compositionally biased region" description="Gly residues" evidence="1">
    <location>
        <begin position="189"/>
        <end position="210"/>
    </location>
</feature>
<feature type="region of interest" description="Disordered" evidence="1">
    <location>
        <begin position="270"/>
        <end position="304"/>
    </location>
</feature>
<evidence type="ECO:0000313" key="2">
    <source>
        <dbReference type="EMBL" id="KAJ7390267.1"/>
    </source>
</evidence>
<name>A0A9X0D7H9_9CNID</name>
<dbReference type="EMBL" id="MU825418">
    <property type="protein sequence ID" value="KAJ7390267.1"/>
    <property type="molecule type" value="Genomic_DNA"/>
</dbReference>
<proteinExistence type="predicted"/>
<protein>
    <submittedName>
        <fullName evidence="2">Uncharacterized protein</fullName>
    </submittedName>
</protein>
<organism evidence="2 3">
    <name type="scientific">Desmophyllum pertusum</name>
    <dbReference type="NCBI Taxonomy" id="174260"/>
    <lineage>
        <taxon>Eukaryota</taxon>
        <taxon>Metazoa</taxon>
        <taxon>Cnidaria</taxon>
        <taxon>Anthozoa</taxon>
        <taxon>Hexacorallia</taxon>
        <taxon>Scleractinia</taxon>
        <taxon>Caryophylliina</taxon>
        <taxon>Caryophylliidae</taxon>
        <taxon>Desmophyllum</taxon>
    </lineage>
</organism>
<dbReference type="Proteomes" id="UP001163046">
    <property type="component" value="Unassembled WGS sequence"/>
</dbReference>
<feature type="region of interest" description="Disordered" evidence="1">
    <location>
        <begin position="188"/>
        <end position="214"/>
    </location>
</feature>
<dbReference type="AlphaFoldDB" id="A0A9X0D7H9"/>
<evidence type="ECO:0000256" key="1">
    <source>
        <dbReference type="SAM" id="MobiDB-lite"/>
    </source>
</evidence>
<evidence type="ECO:0000313" key="3">
    <source>
        <dbReference type="Proteomes" id="UP001163046"/>
    </source>
</evidence>
<feature type="compositionally biased region" description="Basic and acidic residues" evidence="1">
    <location>
        <begin position="143"/>
        <end position="162"/>
    </location>
</feature>
<reference evidence="2" key="1">
    <citation type="submission" date="2023-01" db="EMBL/GenBank/DDBJ databases">
        <title>Genome assembly of the deep-sea coral Lophelia pertusa.</title>
        <authorList>
            <person name="Herrera S."/>
            <person name="Cordes E."/>
        </authorList>
    </citation>
    <scope>NUCLEOTIDE SEQUENCE</scope>
    <source>
        <strain evidence="2">USNM1676648</strain>
        <tissue evidence="2">Polyp</tissue>
    </source>
</reference>
<feature type="compositionally biased region" description="Polar residues" evidence="1">
    <location>
        <begin position="286"/>
        <end position="298"/>
    </location>
</feature>
<keyword evidence="3" id="KW-1185">Reference proteome</keyword>
<accession>A0A9X0D7H9</accession>